<dbReference type="Pfam" id="PF05653">
    <property type="entry name" value="Mg_trans_NIPA"/>
    <property type="match status" value="1"/>
</dbReference>
<dbReference type="VEuPathDB" id="FungiDB:AAP_02802"/>
<dbReference type="GO" id="GO:0016020">
    <property type="term" value="C:membrane"/>
    <property type="evidence" value="ECO:0007669"/>
    <property type="project" value="UniProtKB-SubCell"/>
</dbReference>
<dbReference type="InterPro" id="IPR037185">
    <property type="entry name" value="EmrE-like"/>
</dbReference>
<proteinExistence type="predicted"/>
<comment type="caution">
    <text evidence="8">The sequence shown here is derived from an EMBL/GenBank/DDBJ whole genome shotgun (WGS) entry which is preliminary data.</text>
</comment>
<dbReference type="SUPFAM" id="SSF103481">
    <property type="entry name" value="Multidrug resistance efflux transporter EmrE"/>
    <property type="match status" value="1"/>
</dbReference>
<organism evidence="8 9">
    <name type="scientific">Ascosphaera apis ARSEF 7405</name>
    <dbReference type="NCBI Taxonomy" id="392613"/>
    <lineage>
        <taxon>Eukaryota</taxon>
        <taxon>Fungi</taxon>
        <taxon>Dikarya</taxon>
        <taxon>Ascomycota</taxon>
        <taxon>Pezizomycotina</taxon>
        <taxon>Eurotiomycetes</taxon>
        <taxon>Eurotiomycetidae</taxon>
        <taxon>Onygenales</taxon>
        <taxon>Ascosphaeraceae</taxon>
        <taxon>Ascosphaera</taxon>
    </lineage>
</organism>
<dbReference type="PANTHER" id="PTHR12570:SF85">
    <property type="entry name" value="DUF803 DOMAIN MEMBRANE PROTEIN (AFU_ORTHOLOGUE AFUA_1G15880)"/>
    <property type="match status" value="1"/>
</dbReference>
<feature type="transmembrane region" description="Helical" evidence="7">
    <location>
        <begin position="196"/>
        <end position="213"/>
    </location>
</feature>
<feature type="transmembrane region" description="Helical" evidence="7">
    <location>
        <begin position="254"/>
        <end position="273"/>
    </location>
</feature>
<keyword evidence="2 7" id="KW-0812">Transmembrane</keyword>
<sequence>MAIGASFVITKKGLNQASDRHGFEGEGFSYLRSPIWWAGIVALVVGESANFAAYAFAPAILVTPLGALSVLIGAVLGSYFLKERLGVLGKLGCALSLLGSVIIVLHAPPDKPVESVDEILDYATQLGFLSYCLCVIIFCVVMIYKVAPKYGRRNPLVYISICSTIGSVSVMSVKAFGIALKLTLEGNNQFTRPSTYIFALVVGGCVLTQMNYFNKALSMFSTSIVNPVYYVTFTTATLCASFILFHGFNTSDSVNTMSLLCGFLVIFSGVYLLNMSRNDPDGKGLVEGTGSFDDDAIPTDAIAGLQTRRSLQIRRSGDRNGGHRRSGSAYSLLGNGPSDRDGLMRSYDAESSVGANDFTDEDGSANGYPETNGGNARELHVLKTSFDSSPRNSDVLGTSPTVSVAPLIQTASSHRRSRTASVHYKTPSTPKIDEESDEPSSR</sequence>
<evidence type="ECO:0000256" key="1">
    <source>
        <dbReference type="ARBA" id="ARBA00004477"/>
    </source>
</evidence>
<keyword evidence="4 7" id="KW-1133">Transmembrane helix</keyword>
<dbReference type="AlphaFoldDB" id="A0A167ZIV6"/>
<name>A0A167ZIV6_9EURO</name>
<evidence type="ECO:0000256" key="5">
    <source>
        <dbReference type="ARBA" id="ARBA00023136"/>
    </source>
</evidence>
<evidence type="ECO:0000313" key="8">
    <source>
        <dbReference type="EMBL" id="KZZ92721.1"/>
    </source>
</evidence>
<evidence type="ECO:0000256" key="2">
    <source>
        <dbReference type="ARBA" id="ARBA00022692"/>
    </source>
</evidence>
<evidence type="ECO:0000256" key="4">
    <source>
        <dbReference type="ARBA" id="ARBA00022989"/>
    </source>
</evidence>
<evidence type="ECO:0000256" key="6">
    <source>
        <dbReference type="SAM" id="MobiDB-lite"/>
    </source>
</evidence>
<feature type="transmembrane region" description="Helical" evidence="7">
    <location>
        <begin position="62"/>
        <end position="81"/>
    </location>
</feature>
<feature type="region of interest" description="Disordered" evidence="6">
    <location>
        <begin position="308"/>
        <end position="442"/>
    </location>
</feature>
<protein>
    <submittedName>
        <fullName evidence="8">Ichthyin</fullName>
    </submittedName>
</protein>
<feature type="transmembrane region" description="Helical" evidence="7">
    <location>
        <begin position="225"/>
        <end position="248"/>
    </location>
</feature>
<keyword evidence="5 7" id="KW-0472">Membrane</keyword>
<gene>
    <name evidence="8" type="ORF">AAP_02802</name>
</gene>
<dbReference type="Proteomes" id="UP000242877">
    <property type="component" value="Unassembled WGS sequence"/>
</dbReference>
<keyword evidence="9" id="KW-1185">Reference proteome</keyword>
<feature type="compositionally biased region" description="Polar residues" evidence="6">
    <location>
        <begin position="385"/>
        <end position="402"/>
    </location>
</feature>
<dbReference type="PANTHER" id="PTHR12570">
    <property type="match status" value="1"/>
</dbReference>
<dbReference type="GO" id="GO:0015095">
    <property type="term" value="F:magnesium ion transmembrane transporter activity"/>
    <property type="evidence" value="ECO:0007669"/>
    <property type="project" value="InterPro"/>
</dbReference>
<dbReference type="OrthoDB" id="6428174at2759"/>
<evidence type="ECO:0000313" key="9">
    <source>
        <dbReference type="Proteomes" id="UP000242877"/>
    </source>
</evidence>
<accession>A0A167ZIV6</accession>
<feature type="transmembrane region" description="Helical" evidence="7">
    <location>
        <begin position="156"/>
        <end position="176"/>
    </location>
</feature>
<feature type="transmembrane region" description="Helical" evidence="7">
    <location>
        <begin position="88"/>
        <end position="106"/>
    </location>
</feature>
<dbReference type="InterPro" id="IPR008521">
    <property type="entry name" value="Mg_trans_NIPA"/>
</dbReference>
<feature type="transmembrane region" description="Helical" evidence="7">
    <location>
        <begin position="126"/>
        <end position="144"/>
    </location>
</feature>
<evidence type="ECO:0000256" key="3">
    <source>
        <dbReference type="ARBA" id="ARBA00022824"/>
    </source>
</evidence>
<evidence type="ECO:0000256" key="7">
    <source>
        <dbReference type="SAM" id="Phobius"/>
    </source>
</evidence>
<reference evidence="8 9" key="1">
    <citation type="journal article" date="2016" name="Genome Biol. Evol.">
        <title>Divergent and convergent evolution of fungal pathogenicity.</title>
        <authorList>
            <person name="Shang Y."/>
            <person name="Xiao G."/>
            <person name="Zheng P."/>
            <person name="Cen K."/>
            <person name="Zhan S."/>
            <person name="Wang C."/>
        </authorList>
    </citation>
    <scope>NUCLEOTIDE SEQUENCE [LARGE SCALE GENOMIC DNA]</scope>
    <source>
        <strain evidence="8 9">ARSEF 7405</strain>
    </source>
</reference>
<dbReference type="EMBL" id="AZGZ01000010">
    <property type="protein sequence ID" value="KZZ92721.1"/>
    <property type="molecule type" value="Genomic_DNA"/>
</dbReference>
<keyword evidence="3" id="KW-0256">Endoplasmic reticulum</keyword>
<comment type="subcellular location">
    <subcellularLocation>
        <location evidence="1">Endoplasmic reticulum membrane</location>
        <topology evidence="1">Multi-pass membrane protein</topology>
    </subcellularLocation>
</comment>